<evidence type="ECO:0000313" key="15">
    <source>
        <dbReference type="EMBL" id="KAG5682050.1"/>
    </source>
</evidence>
<dbReference type="InterPro" id="IPR000719">
    <property type="entry name" value="Prot_kinase_dom"/>
</dbReference>
<evidence type="ECO:0000256" key="4">
    <source>
        <dbReference type="ARBA" id="ARBA00022490"/>
    </source>
</evidence>
<dbReference type="InterPro" id="IPR001245">
    <property type="entry name" value="Ser-Thr/Tyr_kinase_cat_dom"/>
</dbReference>
<feature type="compositionally biased region" description="Basic and acidic residues" evidence="13">
    <location>
        <begin position="508"/>
        <end position="517"/>
    </location>
</feature>
<evidence type="ECO:0000256" key="9">
    <source>
        <dbReference type="ARBA" id="ARBA00022840"/>
    </source>
</evidence>
<dbReference type="Gene3D" id="1.10.510.10">
    <property type="entry name" value="Transferase(Phosphotransferase) domain 1"/>
    <property type="match status" value="1"/>
</dbReference>
<keyword evidence="6" id="KW-0808">Transferase</keyword>
<comment type="caution">
    <text evidence="15">The sequence shown here is derived from an EMBL/GenBank/DDBJ whole genome shotgun (WGS) entry which is preliminary data.</text>
</comment>
<keyword evidence="7" id="KW-0547">Nucleotide-binding</keyword>
<evidence type="ECO:0000256" key="6">
    <source>
        <dbReference type="ARBA" id="ARBA00022679"/>
    </source>
</evidence>
<comment type="similarity">
    <text evidence="2">Belongs to the protein kinase superfamily. STE Ser/Thr protein kinase family. MAP kinase kinase kinase subfamily.</text>
</comment>
<evidence type="ECO:0000256" key="2">
    <source>
        <dbReference type="ARBA" id="ARBA00006529"/>
    </source>
</evidence>
<evidence type="ECO:0000256" key="3">
    <source>
        <dbReference type="ARBA" id="ARBA00012406"/>
    </source>
</evidence>
<dbReference type="InterPro" id="IPR017419">
    <property type="entry name" value="MAP3K12_MAP3K13"/>
</dbReference>
<dbReference type="GO" id="GO:0006950">
    <property type="term" value="P:response to stress"/>
    <property type="evidence" value="ECO:0007669"/>
    <property type="project" value="UniProtKB-ARBA"/>
</dbReference>
<name>A0A9J6CIK5_POLVA</name>
<keyword evidence="16" id="KW-1185">Reference proteome</keyword>
<comment type="catalytic activity">
    <reaction evidence="11">
        <text>L-seryl-[protein] + ATP = O-phospho-L-seryl-[protein] + ADP + H(+)</text>
        <dbReference type="Rhea" id="RHEA:17989"/>
        <dbReference type="Rhea" id="RHEA-COMP:9863"/>
        <dbReference type="Rhea" id="RHEA-COMP:11604"/>
        <dbReference type="ChEBI" id="CHEBI:15378"/>
        <dbReference type="ChEBI" id="CHEBI:29999"/>
        <dbReference type="ChEBI" id="CHEBI:30616"/>
        <dbReference type="ChEBI" id="CHEBI:83421"/>
        <dbReference type="ChEBI" id="CHEBI:456216"/>
        <dbReference type="EC" id="2.7.11.25"/>
    </reaction>
</comment>
<evidence type="ECO:0000256" key="8">
    <source>
        <dbReference type="ARBA" id="ARBA00022777"/>
    </source>
</evidence>
<gene>
    <name evidence="15" type="ORF">PVAND_011438</name>
</gene>
<feature type="region of interest" description="Disordered" evidence="13">
    <location>
        <begin position="555"/>
        <end position="585"/>
    </location>
</feature>
<dbReference type="InterPro" id="IPR051681">
    <property type="entry name" value="Ser/Thr_Kinases-Pseudokinases"/>
</dbReference>
<feature type="region of interest" description="Disordered" evidence="13">
    <location>
        <begin position="492"/>
        <end position="533"/>
    </location>
</feature>
<evidence type="ECO:0000256" key="11">
    <source>
        <dbReference type="ARBA" id="ARBA00048329"/>
    </source>
</evidence>
<dbReference type="PANTHER" id="PTHR44329">
    <property type="entry name" value="SERINE/THREONINE-PROTEIN KINASE TNNI3K-RELATED"/>
    <property type="match status" value="1"/>
</dbReference>
<sequence>MDYDIKMCKVSNSDTTKQLGWSENVWKIFGCMKPVFSLIGNRTNIFDVNKNRCEDSWEVPFEMISDLEWIGSGAQGAVFSGKINNQMVAIKKVKELHETDVKHLSKLEHENIVKFIAVCTQSPVYAIIMEFCPYGSLHQVLKEGSKVITPYRVVSWSKQIATGMNYLHSNKIIHRDLKSPNILIGENEIIKISDFGTCREWNGVLSTKMSFCGTVAWMAPEIIRNELCSEKVDVWSYAVVLWELLTCEAPYKNFDSNAILFGVGNYSLSLPIPETCPSGFSLLIKQCWSIKPKNRPTFKIILSHLEIAGAEIMNNYSENYETRRKTWQKEINEKLLTCINNSVRVYEYERDLIRKRQDEWKHAKDVRLIYERKLERTNNLYLELTSCFAQLEEREREIIAREKQIGCNRSYRTSISSFRKQHFEKLNRKRIPTIPSDQNLSSSPNSPVEKQMCVQLHGDSTKTVITQNAVQNSANNNNNNNNSNSSTKVLKKLRHRRTGSGSSFTRNLSERSKRLMDNETQTEDITKDTTDNSSTIVQQQVKTISTEILGTSFISKHEHSSESSSGETDIDDHAPMHEDTTSSSQTNHLKMVNSMATSCMTASNFSFDEPIKECSDDDLENLRQKVNNLITDTTSSSSTSTIVNRKLDENMNDNKQEAKYETSIIDVSLRRKSVARLPVRVKVNKNNVDNNKTLKNNVAIATIEKKDLYYADLSSNDDTDNYILNDDRRNNNEI</sequence>
<evidence type="ECO:0000256" key="10">
    <source>
        <dbReference type="ARBA" id="ARBA00047559"/>
    </source>
</evidence>
<keyword evidence="4" id="KW-0963">Cytoplasm</keyword>
<dbReference type="PANTHER" id="PTHR44329:SF304">
    <property type="entry name" value="MITOGEN-ACTIVATED PROTEIN KINASE KINASE KINASE 13-LIKE ISOFORM X1"/>
    <property type="match status" value="1"/>
</dbReference>
<dbReference type="InterPro" id="IPR008271">
    <property type="entry name" value="Ser/Thr_kinase_AS"/>
</dbReference>
<keyword evidence="5" id="KW-0723">Serine/threonine-protein kinase</keyword>
<dbReference type="InterPro" id="IPR011009">
    <property type="entry name" value="Kinase-like_dom_sf"/>
</dbReference>
<evidence type="ECO:0000256" key="13">
    <source>
        <dbReference type="SAM" id="MobiDB-lite"/>
    </source>
</evidence>
<feature type="compositionally biased region" description="Basic and acidic residues" evidence="13">
    <location>
        <begin position="571"/>
        <end position="580"/>
    </location>
</feature>
<organism evidence="15 16">
    <name type="scientific">Polypedilum vanderplanki</name>
    <name type="common">Sleeping chironomid midge</name>
    <dbReference type="NCBI Taxonomy" id="319348"/>
    <lineage>
        <taxon>Eukaryota</taxon>
        <taxon>Metazoa</taxon>
        <taxon>Ecdysozoa</taxon>
        <taxon>Arthropoda</taxon>
        <taxon>Hexapoda</taxon>
        <taxon>Insecta</taxon>
        <taxon>Pterygota</taxon>
        <taxon>Neoptera</taxon>
        <taxon>Endopterygota</taxon>
        <taxon>Diptera</taxon>
        <taxon>Nematocera</taxon>
        <taxon>Chironomoidea</taxon>
        <taxon>Chironomidae</taxon>
        <taxon>Chironominae</taxon>
        <taxon>Polypedilum</taxon>
        <taxon>Polypedilum</taxon>
    </lineage>
</organism>
<dbReference type="GO" id="GO:0004709">
    <property type="term" value="F:MAP kinase kinase kinase activity"/>
    <property type="evidence" value="ECO:0007669"/>
    <property type="project" value="UniProtKB-EC"/>
</dbReference>
<accession>A0A9J6CIK5</accession>
<dbReference type="Proteomes" id="UP001107558">
    <property type="component" value="Chromosome 1"/>
</dbReference>
<keyword evidence="8" id="KW-0418">Kinase</keyword>
<evidence type="ECO:0000256" key="1">
    <source>
        <dbReference type="ARBA" id="ARBA00004496"/>
    </source>
</evidence>
<evidence type="ECO:0000313" key="16">
    <source>
        <dbReference type="Proteomes" id="UP001107558"/>
    </source>
</evidence>
<dbReference type="OrthoDB" id="339325at2759"/>
<dbReference type="PROSITE" id="PS50011">
    <property type="entry name" value="PROTEIN_KINASE_DOM"/>
    <property type="match status" value="1"/>
</dbReference>
<dbReference type="GO" id="GO:0005737">
    <property type="term" value="C:cytoplasm"/>
    <property type="evidence" value="ECO:0007669"/>
    <property type="project" value="UniProtKB-SubCell"/>
</dbReference>
<evidence type="ECO:0000256" key="12">
    <source>
        <dbReference type="PIRSR" id="PIRSR038165-50"/>
    </source>
</evidence>
<dbReference type="PIRSF" id="PIRSF038165">
    <property type="entry name" value="MAPKKK12_MAPKKK13"/>
    <property type="match status" value="1"/>
</dbReference>
<comment type="catalytic activity">
    <reaction evidence="10">
        <text>L-threonyl-[protein] + ATP = O-phospho-L-threonyl-[protein] + ADP + H(+)</text>
        <dbReference type="Rhea" id="RHEA:46608"/>
        <dbReference type="Rhea" id="RHEA-COMP:11060"/>
        <dbReference type="Rhea" id="RHEA-COMP:11605"/>
        <dbReference type="ChEBI" id="CHEBI:15378"/>
        <dbReference type="ChEBI" id="CHEBI:30013"/>
        <dbReference type="ChEBI" id="CHEBI:30616"/>
        <dbReference type="ChEBI" id="CHEBI:61977"/>
        <dbReference type="ChEBI" id="CHEBI:456216"/>
        <dbReference type="EC" id="2.7.11.25"/>
    </reaction>
</comment>
<feature type="domain" description="Protein kinase" evidence="14">
    <location>
        <begin position="64"/>
        <end position="307"/>
    </location>
</feature>
<dbReference type="EMBL" id="JADBJN010000001">
    <property type="protein sequence ID" value="KAG5682050.1"/>
    <property type="molecule type" value="Genomic_DNA"/>
</dbReference>
<dbReference type="SMART" id="SM00220">
    <property type="entry name" value="S_TKc"/>
    <property type="match status" value="1"/>
</dbReference>
<evidence type="ECO:0000256" key="5">
    <source>
        <dbReference type="ARBA" id="ARBA00022527"/>
    </source>
</evidence>
<feature type="active site" description="Proton acceptor" evidence="12">
    <location>
        <position position="176"/>
    </location>
</feature>
<evidence type="ECO:0000256" key="7">
    <source>
        <dbReference type="ARBA" id="ARBA00022741"/>
    </source>
</evidence>
<dbReference type="PRINTS" id="PR00109">
    <property type="entry name" value="TYRKINASE"/>
</dbReference>
<protein>
    <recommendedName>
        <fullName evidence="3">mitogen-activated protein kinase kinase kinase</fullName>
        <ecNumber evidence="3">2.7.11.25</ecNumber>
    </recommendedName>
</protein>
<keyword evidence="9" id="KW-0067">ATP-binding</keyword>
<proteinExistence type="inferred from homology"/>
<dbReference type="AlphaFoldDB" id="A0A9J6CIK5"/>
<dbReference type="SUPFAM" id="SSF56112">
    <property type="entry name" value="Protein kinase-like (PK-like)"/>
    <property type="match status" value="1"/>
</dbReference>
<dbReference type="Pfam" id="PF07714">
    <property type="entry name" value="PK_Tyr_Ser-Thr"/>
    <property type="match status" value="1"/>
</dbReference>
<dbReference type="PROSITE" id="PS00108">
    <property type="entry name" value="PROTEIN_KINASE_ST"/>
    <property type="match status" value="1"/>
</dbReference>
<dbReference type="EC" id="2.7.11.25" evidence="3"/>
<dbReference type="GO" id="GO:0005524">
    <property type="term" value="F:ATP binding"/>
    <property type="evidence" value="ECO:0007669"/>
    <property type="project" value="UniProtKB-KW"/>
</dbReference>
<evidence type="ECO:0000259" key="14">
    <source>
        <dbReference type="PROSITE" id="PS50011"/>
    </source>
</evidence>
<dbReference type="Gene3D" id="3.30.200.20">
    <property type="entry name" value="Phosphorylase Kinase, domain 1"/>
    <property type="match status" value="1"/>
</dbReference>
<reference evidence="15" key="1">
    <citation type="submission" date="2021-03" db="EMBL/GenBank/DDBJ databases">
        <title>Chromosome level genome of the anhydrobiotic midge Polypedilum vanderplanki.</title>
        <authorList>
            <person name="Yoshida Y."/>
            <person name="Kikawada T."/>
            <person name="Gusev O."/>
        </authorList>
    </citation>
    <scope>NUCLEOTIDE SEQUENCE</scope>
    <source>
        <strain evidence="15">NIAS01</strain>
        <tissue evidence="15">Whole body or cell culture</tissue>
    </source>
</reference>
<comment type="subcellular location">
    <subcellularLocation>
        <location evidence="1">Cytoplasm</location>
    </subcellularLocation>
</comment>